<evidence type="ECO:0000256" key="2">
    <source>
        <dbReference type="ARBA" id="ARBA00011738"/>
    </source>
</evidence>
<dbReference type="EC" id="6.1.1.12" evidence="8"/>
<dbReference type="InterPro" id="IPR004524">
    <property type="entry name" value="Asp-tRNA-ligase_1"/>
</dbReference>
<keyword evidence="7 8" id="KW-0030">Aminoacyl-tRNA synthetase</keyword>
<comment type="caution">
    <text evidence="8">Lacks conserved residue(s) required for the propagation of feature annotation.</text>
</comment>
<evidence type="ECO:0000256" key="6">
    <source>
        <dbReference type="ARBA" id="ARBA00022917"/>
    </source>
</evidence>
<evidence type="ECO:0000313" key="11">
    <source>
        <dbReference type="Proteomes" id="UP000006822"/>
    </source>
</evidence>
<dbReference type="PANTHER" id="PTHR22594:SF5">
    <property type="entry name" value="ASPARTATE--TRNA LIGASE, MITOCHONDRIAL"/>
    <property type="match status" value="1"/>
</dbReference>
<dbReference type="SUPFAM" id="SSF55261">
    <property type="entry name" value="GAD domain-like"/>
    <property type="match status" value="1"/>
</dbReference>
<reference evidence="10 11" key="1">
    <citation type="journal article" date="2004" name="J. Bacteriol.">
        <title>The genome sequence of Mycoplasma hyopneumoniae strain 232, the agent of swine mycoplasmosis.</title>
        <authorList>
            <person name="Minion F.C."/>
            <person name="Lefkowitz E.J."/>
            <person name="Madsen M.L."/>
            <person name="Cleary B.J."/>
            <person name="Swartzell S.M."/>
            <person name="Mahairas G.G."/>
        </authorList>
    </citation>
    <scope>NUCLEOTIDE SEQUENCE [LARGE SCALE GENOMIC DNA]</scope>
    <source>
        <strain evidence="10 11">232</strain>
    </source>
</reference>
<comment type="catalytic activity">
    <reaction evidence="8">
        <text>tRNA(Asp) + L-aspartate + ATP = L-aspartyl-tRNA(Asp) + AMP + diphosphate</text>
        <dbReference type="Rhea" id="RHEA:19649"/>
        <dbReference type="Rhea" id="RHEA-COMP:9660"/>
        <dbReference type="Rhea" id="RHEA-COMP:9678"/>
        <dbReference type="ChEBI" id="CHEBI:29991"/>
        <dbReference type="ChEBI" id="CHEBI:30616"/>
        <dbReference type="ChEBI" id="CHEBI:33019"/>
        <dbReference type="ChEBI" id="CHEBI:78442"/>
        <dbReference type="ChEBI" id="CHEBI:78516"/>
        <dbReference type="ChEBI" id="CHEBI:456215"/>
        <dbReference type="EC" id="6.1.1.12"/>
    </reaction>
</comment>
<dbReference type="GO" id="GO:0006422">
    <property type="term" value="P:aspartyl-tRNA aminoacylation"/>
    <property type="evidence" value="ECO:0007669"/>
    <property type="project" value="UniProtKB-UniRule"/>
</dbReference>
<evidence type="ECO:0000313" key="10">
    <source>
        <dbReference type="EMBL" id="AAV27733.1"/>
    </source>
</evidence>
<dbReference type="NCBIfam" id="TIGR00459">
    <property type="entry name" value="aspS_bact"/>
    <property type="match status" value="1"/>
</dbReference>
<comment type="subunit">
    <text evidence="2 8">Homodimer.</text>
</comment>
<organism evidence="10 11">
    <name type="scientific">Mesomycoplasma hyopneumoniae (strain 232)</name>
    <name type="common">Mycoplasma hyopneumoniae</name>
    <dbReference type="NCBI Taxonomy" id="295358"/>
    <lineage>
        <taxon>Bacteria</taxon>
        <taxon>Bacillati</taxon>
        <taxon>Mycoplasmatota</taxon>
        <taxon>Mycoplasmoidales</taxon>
        <taxon>Metamycoplasmataceae</taxon>
        <taxon>Mesomycoplasma</taxon>
    </lineage>
</organism>
<keyword evidence="3 8" id="KW-0436">Ligase</keyword>
<feature type="domain" description="Aminoacyl-transfer RNA synthetases class-II family profile" evidence="9">
    <location>
        <begin position="138"/>
        <end position="537"/>
    </location>
</feature>
<dbReference type="InterPro" id="IPR006195">
    <property type="entry name" value="aa-tRNA-synth_II"/>
</dbReference>
<dbReference type="PhylomeDB" id="Q601R4"/>
<dbReference type="Gene3D" id="3.30.1360.30">
    <property type="entry name" value="GAD-like domain"/>
    <property type="match status" value="1"/>
</dbReference>
<comment type="function">
    <text evidence="8">Catalyzes the attachment of L-aspartate to tRNA(Asp) in a two-step reaction: L-aspartate is first activated by ATP to form Asp-AMP and then transferred to the acceptor end of tRNA(Asp).</text>
</comment>
<keyword evidence="5 8" id="KW-0067">ATP-binding</keyword>
<dbReference type="PRINTS" id="PR01042">
    <property type="entry name" value="TRNASYNTHASP"/>
</dbReference>
<feature type="binding site" evidence="8">
    <location>
        <position position="471"/>
    </location>
    <ligand>
        <name>L-aspartate</name>
        <dbReference type="ChEBI" id="CHEBI:29991"/>
    </ligand>
</feature>
<feature type="binding site" evidence="8">
    <location>
        <position position="166"/>
    </location>
    <ligand>
        <name>L-aspartate</name>
        <dbReference type="ChEBI" id="CHEBI:29991"/>
    </ligand>
</feature>
<dbReference type="Gene3D" id="3.30.930.10">
    <property type="entry name" value="Bira Bifunctional Protein, Domain 2"/>
    <property type="match status" value="1"/>
</dbReference>
<feature type="binding site" evidence="8">
    <location>
        <position position="220"/>
    </location>
    <ligand>
        <name>ATP</name>
        <dbReference type="ChEBI" id="CHEBI:30616"/>
    </ligand>
</feature>
<feature type="binding site" evidence="8">
    <location>
        <position position="464"/>
    </location>
    <ligand>
        <name>ATP</name>
        <dbReference type="ChEBI" id="CHEBI:30616"/>
    </ligand>
</feature>
<dbReference type="InterPro" id="IPR012340">
    <property type="entry name" value="NA-bd_OB-fold"/>
</dbReference>
<dbReference type="HAMAP" id="MF_00044">
    <property type="entry name" value="Asp_tRNA_synth_type1"/>
    <property type="match status" value="1"/>
</dbReference>
<dbReference type="InterPro" id="IPR004364">
    <property type="entry name" value="Aa-tRNA-synt_II"/>
</dbReference>
<dbReference type="InterPro" id="IPR045864">
    <property type="entry name" value="aa-tRNA-synth_II/BPL/LPL"/>
</dbReference>
<feature type="binding site" evidence="8">
    <location>
        <begin position="211"/>
        <end position="213"/>
    </location>
    <ligand>
        <name>ATP</name>
        <dbReference type="ChEBI" id="CHEBI:30616"/>
    </ligand>
</feature>
<keyword evidence="4 8" id="KW-0547">Nucleotide-binding</keyword>
<dbReference type="InterPro" id="IPR004365">
    <property type="entry name" value="NA-bd_OB_tRNA"/>
</dbReference>
<dbReference type="Proteomes" id="UP000006822">
    <property type="component" value="Chromosome"/>
</dbReference>
<evidence type="ECO:0000256" key="3">
    <source>
        <dbReference type="ARBA" id="ARBA00022598"/>
    </source>
</evidence>
<dbReference type="InterPro" id="IPR004115">
    <property type="entry name" value="GAD-like_sf"/>
</dbReference>
<name>Q601R4_MESH2</name>
<dbReference type="CDD" id="cd04317">
    <property type="entry name" value="EcAspRS_like_N"/>
    <property type="match status" value="1"/>
</dbReference>
<gene>
    <name evidence="8 10" type="primary">aspS</name>
    <name evidence="10" type="ordered locus">mhp137</name>
</gene>
<feature type="binding site" evidence="8">
    <location>
        <position position="211"/>
    </location>
    <ligand>
        <name>L-aspartate</name>
        <dbReference type="ChEBI" id="CHEBI:29991"/>
    </ligand>
</feature>
<dbReference type="NCBIfam" id="NF001750">
    <property type="entry name" value="PRK00476.1"/>
    <property type="match status" value="1"/>
</dbReference>
<protein>
    <recommendedName>
        <fullName evidence="8">Aspartate--tRNA ligase</fullName>
        <ecNumber evidence="8">6.1.1.12</ecNumber>
    </recommendedName>
    <alternativeName>
        <fullName evidence="8">Aspartyl-tRNA synthetase</fullName>
        <shortName evidence="8">AspRS</shortName>
    </alternativeName>
</protein>
<evidence type="ECO:0000256" key="4">
    <source>
        <dbReference type="ARBA" id="ARBA00022741"/>
    </source>
</evidence>
<sequence>MKMHNSKTLSKSDLGKTVTIQGWVQNIRKIKGKSFVIIRDYQGIFQAVVTQNSKVDRFTKESVVKVQGILTQRINPNTKIHNGDLEILVDNLETISLADQIPFEISDQLEVSEDLRLQFRYLDLRRQIMKENLTFRYKIFHYIRCFLYKNNFIEIETPILSKSTPEGARSFLVPTRQKGKFFALPQSPQIYKQLLMVSAFEKYFQFARVFRDEDLRKDRQFEFLQLDLEFGFATFEKISEEIEALIRDLWTKIFPNLAIDFPKLTYFEAIKNYGTDKPDLRFETKLFDLDFLNNIDLLFQGKVRGLFLEKVLITKPEYRIFVEKIQQNNAKTLLYLHIFEGKITYFSFKTSQKLLIKTKIENWILQNNYHTGTLFLIAADYKIASQALGALRNLVAKKYKLINGDQFKFAWIINWPLFELDINNKLTSAHHPFTAPTLESQQFLHKNPLKVQAQAYDLVLNGFELGSGSIRIHNVELQKQVFTILGLDQDQIHTQFGALLRAFNYGVPPHGGFAFGLDRLIMILRKTNSIRDVIAFPVNSKGLDLLLDSPTEIDQNLLAEFGFKKTDKS</sequence>
<feature type="binding site" evidence="8">
    <location>
        <begin position="516"/>
        <end position="519"/>
    </location>
    <ligand>
        <name>ATP</name>
        <dbReference type="ChEBI" id="CHEBI:30616"/>
    </ligand>
</feature>
<dbReference type="PROSITE" id="PS50862">
    <property type="entry name" value="AA_TRNA_LIGASE_II"/>
    <property type="match status" value="1"/>
</dbReference>
<dbReference type="GO" id="GO:0005524">
    <property type="term" value="F:ATP binding"/>
    <property type="evidence" value="ECO:0007669"/>
    <property type="project" value="UniProtKB-UniRule"/>
</dbReference>
<dbReference type="GO" id="GO:0005737">
    <property type="term" value="C:cytoplasm"/>
    <property type="evidence" value="ECO:0007669"/>
    <property type="project" value="UniProtKB-SubCell"/>
</dbReference>
<proteinExistence type="inferred from homology"/>
<dbReference type="SUPFAM" id="SSF55681">
    <property type="entry name" value="Class II aaRS and biotin synthetases"/>
    <property type="match status" value="1"/>
</dbReference>
<dbReference type="GO" id="GO:0003676">
    <property type="term" value="F:nucleic acid binding"/>
    <property type="evidence" value="ECO:0007669"/>
    <property type="project" value="InterPro"/>
</dbReference>
<keyword evidence="6 8" id="KW-0648">Protein biosynthesis</keyword>
<comment type="similarity">
    <text evidence="1 8">Belongs to the class-II aminoacyl-tRNA synthetase family. Type 1 subfamily.</text>
</comment>
<evidence type="ECO:0000259" key="9">
    <source>
        <dbReference type="PROSITE" id="PS50862"/>
    </source>
</evidence>
<dbReference type="AlphaFoldDB" id="Q601R4"/>
<dbReference type="eggNOG" id="COG0173">
    <property type="taxonomic scope" value="Bacteria"/>
</dbReference>
<dbReference type="SUPFAM" id="SSF50249">
    <property type="entry name" value="Nucleic acid-binding proteins"/>
    <property type="match status" value="1"/>
</dbReference>
<dbReference type="InterPro" id="IPR002312">
    <property type="entry name" value="Asp/Asn-tRNA-synth_IIb"/>
</dbReference>
<dbReference type="KEGG" id="mhy:mhp137"/>
<dbReference type="InterPro" id="IPR047089">
    <property type="entry name" value="Asp-tRNA-ligase_1_N"/>
</dbReference>
<dbReference type="PANTHER" id="PTHR22594">
    <property type="entry name" value="ASPARTYL/LYSYL-TRNA SYNTHETASE"/>
    <property type="match status" value="1"/>
</dbReference>
<feature type="binding site" evidence="8">
    <location>
        <position position="430"/>
    </location>
    <ligand>
        <name>L-aspartate</name>
        <dbReference type="ChEBI" id="CHEBI:29991"/>
    </ligand>
</feature>
<comment type="subcellular location">
    <subcellularLocation>
        <location evidence="8">Cytoplasm</location>
    </subcellularLocation>
</comment>
<evidence type="ECO:0000256" key="5">
    <source>
        <dbReference type="ARBA" id="ARBA00022840"/>
    </source>
</evidence>
<evidence type="ECO:0000256" key="7">
    <source>
        <dbReference type="ARBA" id="ARBA00023146"/>
    </source>
</evidence>
<keyword evidence="8" id="KW-0963">Cytoplasm</keyword>
<evidence type="ECO:0000256" key="1">
    <source>
        <dbReference type="ARBA" id="ARBA00006303"/>
    </source>
</evidence>
<dbReference type="Pfam" id="PF01336">
    <property type="entry name" value="tRNA_anti-codon"/>
    <property type="match status" value="1"/>
</dbReference>
<dbReference type="GO" id="GO:0004815">
    <property type="term" value="F:aspartate-tRNA ligase activity"/>
    <property type="evidence" value="ECO:0007669"/>
    <property type="project" value="UniProtKB-UniRule"/>
</dbReference>
<evidence type="ECO:0000256" key="8">
    <source>
        <dbReference type="HAMAP-Rule" id="MF_00044"/>
    </source>
</evidence>
<feature type="region of interest" description="Aspartate" evidence="8">
    <location>
        <begin position="189"/>
        <end position="192"/>
    </location>
</feature>
<dbReference type="HOGENOM" id="CLU_014330_3_2_14"/>
<dbReference type="EMBL" id="AE017332">
    <property type="protein sequence ID" value="AAV27733.1"/>
    <property type="molecule type" value="Genomic_DNA"/>
</dbReference>
<accession>Q601R4</accession>
<dbReference type="Pfam" id="PF00152">
    <property type="entry name" value="tRNA-synt_2"/>
    <property type="match status" value="1"/>
</dbReference>
<dbReference type="Gene3D" id="2.40.50.140">
    <property type="entry name" value="Nucleic acid-binding proteins"/>
    <property type="match status" value="1"/>
</dbReference>